<comment type="caution">
    <text evidence="7">The sequence shown here is derived from an EMBL/GenBank/DDBJ whole genome shotgun (WGS) entry which is preliminary data.</text>
</comment>
<gene>
    <name evidence="7" type="ORF">PPNO1_LOCUS6297</name>
</gene>
<evidence type="ECO:0000256" key="1">
    <source>
        <dbReference type="ARBA" id="ARBA00005615"/>
    </source>
</evidence>
<keyword evidence="6" id="KW-0732">Signal</keyword>
<name>A0A9P1H635_9PEZI</name>
<evidence type="ECO:0000256" key="5">
    <source>
        <dbReference type="ARBA" id="ARBA00031637"/>
    </source>
</evidence>
<dbReference type="PANTHER" id="PTHR23403:SF1">
    <property type="entry name" value="TREHALASE"/>
    <property type="match status" value="1"/>
</dbReference>
<dbReference type="PANTHER" id="PTHR23403">
    <property type="entry name" value="TREHALASE"/>
    <property type="match status" value="1"/>
</dbReference>
<dbReference type="GO" id="GO:0004555">
    <property type="term" value="F:alpha,alpha-trehalase activity"/>
    <property type="evidence" value="ECO:0007669"/>
    <property type="project" value="UniProtKB-EC"/>
</dbReference>
<evidence type="ECO:0000256" key="4">
    <source>
        <dbReference type="ARBA" id="ARBA00030473"/>
    </source>
</evidence>
<reference evidence="7" key="1">
    <citation type="submission" date="2022-11" db="EMBL/GenBank/DDBJ databases">
        <authorList>
            <person name="Scott C."/>
            <person name="Bruce N."/>
        </authorList>
    </citation>
    <scope>NUCLEOTIDE SEQUENCE</scope>
</reference>
<feature type="signal peptide" evidence="6">
    <location>
        <begin position="1"/>
        <end position="25"/>
    </location>
</feature>
<evidence type="ECO:0000256" key="3">
    <source>
        <dbReference type="ARBA" id="ARBA00024422"/>
    </source>
</evidence>
<evidence type="ECO:0000313" key="7">
    <source>
        <dbReference type="EMBL" id="CAI4216645.1"/>
    </source>
</evidence>
<proteinExistence type="inferred from homology"/>
<dbReference type="Proteomes" id="UP000838763">
    <property type="component" value="Unassembled WGS sequence"/>
</dbReference>
<evidence type="ECO:0000256" key="2">
    <source>
        <dbReference type="ARBA" id="ARBA00012757"/>
    </source>
</evidence>
<dbReference type="GO" id="GO:0005993">
    <property type="term" value="P:trehalose catabolic process"/>
    <property type="evidence" value="ECO:0007669"/>
    <property type="project" value="TreeGrafter"/>
</dbReference>
<evidence type="ECO:0000313" key="8">
    <source>
        <dbReference type="Proteomes" id="UP000838763"/>
    </source>
</evidence>
<dbReference type="InterPro" id="IPR012341">
    <property type="entry name" value="6hp_glycosidase-like_sf"/>
</dbReference>
<protein>
    <recommendedName>
        <fullName evidence="3">Cytosolic neutral trehalase</fullName>
        <ecNumber evidence="2">3.2.1.28</ecNumber>
    </recommendedName>
    <alternativeName>
        <fullName evidence="4">Alpha,alpha-trehalase</fullName>
    </alternativeName>
    <alternativeName>
        <fullName evidence="5">Alpha,alpha-trehalose glucohydrolase</fullName>
    </alternativeName>
</protein>
<accession>A0A9P1H635</accession>
<sequence length="304" mass="34298">MATVPGFRRLTAALIAATAPVTTHALYTDGNITVPCDSPIYCYGDLLHEVELARPFSDSKTFVDMPGKKPLDEILAAFEKLEKPLKNDTALQDFLSEYFAEAGGELVHVAPEELATDPAFLDDLDDVVIREFVGKVIDIWPDLTRSYVGSGECDDCPDSFLPVNRTFVVAGGRFREPYYWDSYWIIEGLLRTGGDFVGISKNIIENFLDFVDQYAPLLSQMVRAYLAHTNDTDILERAIPLLIKEHEFFTTNRSVEIDAGNNKTYVLNQYNVDNNQPRPESYREDYITANNQSYYAKSGEIYPK</sequence>
<organism evidence="7 8">
    <name type="scientific">Parascedosporium putredinis</name>
    <dbReference type="NCBI Taxonomy" id="1442378"/>
    <lineage>
        <taxon>Eukaryota</taxon>
        <taxon>Fungi</taxon>
        <taxon>Dikarya</taxon>
        <taxon>Ascomycota</taxon>
        <taxon>Pezizomycotina</taxon>
        <taxon>Sordariomycetes</taxon>
        <taxon>Hypocreomycetidae</taxon>
        <taxon>Microascales</taxon>
        <taxon>Microascaceae</taxon>
        <taxon>Parascedosporium</taxon>
    </lineage>
</organism>
<dbReference type="InterPro" id="IPR001661">
    <property type="entry name" value="Glyco_hydro_37"/>
</dbReference>
<dbReference type="SUPFAM" id="SSF48208">
    <property type="entry name" value="Six-hairpin glycosidases"/>
    <property type="match status" value="1"/>
</dbReference>
<dbReference type="AlphaFoldDB" id="A0A9P1H635"/>
<dbReference type="Gene3D" id="1.50.10.10">
    <property type="match status" value="1"/>
</dbReference>
<comment type="similarity">
    <text evidence="1">Belongs to the glycosyl hydrolase 37 family.</text>
</comment>
<keyword evidence="8" id="KW-1185">Reference proteome</keyword>
<dbReference type="EMBL" id="CALLCH030000015">
    <property type="protein sequence ID" value="CAI4216645.1"/>
    <property type="molecule type" value="Genomic_DNA"/>
</dbReference>
<evidence type="ECO:0000256" key="6">
    <source>
        <dbReference type="SAM" id="SignalP"/>
    </source>
</evidence>
<dbReference type="InterPro" id="IPR008928">
    <property type="entry name" value="6-hairpin_glycosidase_sf"/>
</dbReference>
<feature type="chain" id="PRO_5040206928" description="Cytosolic neutral trehalase" evidence="6">
    <location>
        <begin position="26"/>
        <end position="304"/>
    </location>
</feature>
<dbReference type="OrthoDB" id="5236901at2759"/>
<dbReference type="EC" id="3.2.1.28" evidence="2"/>
<dbReference type="Pfam" id="PF01204">
    <property type="entry name" value="Trehalase"/>
    <property type="match status" value="1"/>
</dbReference>